<evidence type="ECO:0000259" key="1">
    <source>
        <dbReference type="Pfam" id="PF13649"/>
    </source>
</evidence>
<proteinExistence type="predicted"/>
<feature type="domain" description="Methyltransferase" evidence="1">
    <location>
        <begin position="37"/>
        <end position="119"/>
    </location>
</feature>
<reference evidence="2 3" key="1">
    <citation type="submission" date="2013-09" db="EMBL/GenBank/DDBJ databases">
        <title>Genome sequencing of Phaeobacter antarcticus sp. nov. SM1211.</title>
        <authorList>
            <person name="Zhang X.-Y."/>
            <person name="Liu C."/>
            <person name="Chen X.-L."/>
            <person name="Xie B.-B."/>
            <person name="Qin Q.-L."/>
            <person name="Rong J.-C."/>
            <person name="Zhang Y.-Z."/>
        </authorList>
    </citation>
    <scope>NUCLEOTIDE SEQUENCE [LARGE SCALE GENOMIC DNA]</scope>
    <source>
        <strain evidence="2 3">SM1211</strain>
    </source>
</reference>
<dbReference type="InterPro" id="IPR029063">
    <property type="entry name" value="SAM-dependent_MTases_sf"/>
</dbReference>
<keyword evidence="3" id="KW-1185">Reference proteome</keyword>
<dbReference type="InterPro" id="IPR041698">
    <property type="entry name" value="Methyltransf_25"/>
</dbReference>
<evidence type="ECO:0000313" key="2">
    <source>
        <dbReference type="EMBL" id="PIL17309.1"/>
    </source>
</evidence>
<organism evidence="2 3">
    <name type="scientific">Puniceibacterium antarcticum</name>
    <dbReference type="NCBI Taxonomy" id="1206336"/>
    <lineage>
        <taxon>Bacteria</taxon>
        <taxon>Pseudomonadati</taxon>
        <taxon>Pseudomonadota</taxon>
        <taxon>Alphaproteobacteria</taxon>
        <taxon>Rhodobacterales</taxon>
        <taxon>Paracoccaceae</taxon>
        <taxon>Puniceibacterium</taxon>
    </lineage>
</organism>
<sequence length="254" mass="25950">MGFTADWLSLREPADLAARNADLLARAAACVPADAVVLDLGSGTGSTARAFAAMGHDALRWRFLDNDATLLAVARQTHPGAECVQGDLGAVEDLPLQGVGLVTASALLDLMPLPWVAALAGRLRAAAIPFYGALSYDGHMGWTPAHGEDAAVTARFNAHQRGNKGIGAALGPDSGAQSARVFAAEGFEVTLADSPWVIGPDQAALHAALLEGIAAAATEAGHATADVWLAARRASVAQSQAEIGHSDLLALPPS</sequence>
<protein>
    <recommendedName>
        <fullName evidence="1">Methyltransferase domain-containing protein</fullName>
    </recommendedName>
</protein>
<accession>A0A2G8R6Z2</accession>
<dbReference type="Gene3D" id="3.40.50.150">
    <property type="entry name" value="Vaccinia Virus protein VP39"/>
    <property type="match status" value="1"/>
</dbReference>
<dbReference type="SUPFAM" id="SSF53335">
    <property type="entry name" value="S-adenosyl-L-methionine-dependent methyltransferases"/>
    <property type="match status" value="1"/>
</dbReference>
<evidence type="ECO:0000313" key="3">
    <source>
        <dbReference type="Proteomes" id="UP000231259"/>
    </source>
</evidence>
<comment type="caution">
    <text evidence="2">The sequence shown here is derived from an EMBL/GenBank/DDBJ whole genome shotgun (WGS) entry which is preliminary data.</text>
</comment>
<dbReference type="Proteomes" id="UP000231259">
    <property type="component" value="Unassembled WGS sequence"/>
</dbReference>
<dbReference type="OrthoDB" id="7273451at2"/>
<name>A0A2G8R6Z2_9RHOB</name>
<dbReference type="Pfam" id="PF13649">
    <property type="entry name" value="Methyltransf_25"/>
    <property type="match status" value="1"/>
</dbReference>
<dbReference type="RefSeq" id="WP_099913195.1">
    <property type="nucleotide sequence ID" value="NZ_AWWI01000167.1"/>
</dbReference>
<gene>
    <name evidence="2" type="ORF">P775_24200</name>
</gene>
<dbReference type="EMBL" id="AWWI01000167">
    <property type="protein sequence ID" value="PIL17309.1"/>
    <property type="molecule type" value="Genomic_DNA"/>
</dbReference>
<dbReference type="AlphaFoldDB" id="A0A2G8R6Z2"/>